<keyword evidence="1" id="KW-0812">Transmembrane</keyword>
<reference evidence="2 3" key="1">
    <citation type="journal article" date="2021" name="Front. Microbiol.">
        <title>Aerobic Denitrification and Heterotrophic Sulfur Oxidation in the Genus Halomonas Revealed by Six Novel Species Characterizations and Genome-Based Analysis.</title>
        <authorList>
            <person name="Wang L."/>
            <person name="Shao Z."/>
        </authorList>
    </citation>
    <scope>NUCLEOTIDE SEQUENCE [LARGE SCALE GENOMIC DNA]</scope>
    <source>
        <strain evidence="2 3">MCCC 1A11081</strain>
    </source>
</reference>
<evidence type="ECO:0000313" key="2">
    <source>
        <dbReference type="EMBL" id="MCE8004698.1"/>
    </source>
</evidence>
<proteinExistence type="predicted"/>
<evidence type="ECO:0000313" key="3">
    <source>
        <dbReference type="Proteomes" id="UP001320168"/>
    </source>
</evidence>
<keyword evidence="1" id="KW-1133">Transmembrane helix</keyword>
<feature type="transmembrane region" description="Helical" evidence="1">
    <location>
        <begin position="48"/>
        <end position="68"/>
    </location>
</feature>
<keyword evidence="1" id="KW-0472">Membrane</keyword>
<protein>
    <submittedName>
        <fullName evidence="2">Uncharacterized protein</fullName>
    </submittedName>
</protein>
<gene>
    <name evidence="2" type="ORF">HOP53_17855</name>
</gene>
<feature type="transmembrane region" description="Helical" evidence="1">
    <location>
        <begin position="88"/>
        <end position="107"/>
    </location>
</feature>
<comment type="caution">
    <text evidence="2">The sequence shown here is derived from an EMBL/GenBank/DDBJ whole genome shotgun (WGS) entry which is preliminary data.</text>
</comment>
<dbReference type="EMBL" id="JABFTX010000004">
    <property type="protein sequence ID" value="MCE8004698.1"/>
    <property type="molecule type" value="Genomic_DNA"/>
</dbReference>
<accession>A0ABS9A7B0</accession>
<feature type="transmembrane region" description="Helical" evidence="1">
    <location>
        <begin position="251"/>
        <end position="270"/>
    </location>
</feature>
<name>A0ABS9A7B0_9GAMM</name>
<dbReference type="Proteomes" id="UP001320168">
    <property type="component" value="Unassembled WGS sequence"/>
</dbReference>
<keyword evidence="3" id="KW-1185">Reference proteome</keyword>
<organism evidence="2 3">
    <name type="scientific">Billgrantia ethanolica</name>
    <dbReference type="NCBI Taxonomy" id="2733486"/>
    <lineage>
        <taxon>Bacteria</taxon>
        <taxon>Pseudomonadati</taxon>
        <taxon>Pseudomonadota</taxon>
        <taxon>Gammaproteobacteria</taxon>
        <taxon>Oceanospirillales</taxon>
        <taxon>Halomonadaceae</taxon>
        <taxon>Billgrantia</taxon>
    </lineage>
</organism>
<sequence>MPGGRISFLAPLPLPTGESALNEGAVSELNDTWLDYGAGWPGVFGNQLVLGGAFKGFLLVAVVMPLVLSPFMSERLFNALSDGFIRNGLYMSATVLIAGLWGVISVHSKRKKVIPTRFHRQRREVCFVPEKKNGEGYEAPVFVPWESLRVWIFETRGVTQYGVQQQYGMGIGYVLPGTNQWVKTEFMTPALPLALAEWEALRGYMEYEINTLDEIQSPLSIREEGDPPWEGAHTIRNAHRRLHRRRRNGEVGWCYTLGWYLYHLLTFWTLPGYLAELETWLLRRSGTKSLPPEMVEWSKPLPKEQWAKPSEELVRLSEEVRRIRQRDPQQSIEEVFAEAYRNQEVVA</sequence>
<evidence type="ECO:0000256" key="1">
    <source>
        <dbReference type="SAM" id="Phobius"/>
    </source>
</evidence>